<dbReference type="Pfam" id="PF05193">
    <property type="entry name" value="Peptidase_M16_C"/>
    <property type="match status" value="1"/>
</dbReference>
<dbReference type="GO" id="GO:0005829">
    <property type="term" value="C:cytosol"/>
    <property type="evidence" value="ECO:0007669"/>
    <property type="project" value="TreeGrafter"/>
</dbReference>
<dbReference type="GO" id="GO:0051603">
    <property type="term" value="P:proteolysis involved in protein catabolic process"/>
    <property type="evidence" value="ECO:0007669"/>
    <property type="project" value="TreeGrafter"/>
</dbReference>
<evidence type="ECO:0000259" key="7">
    <source>
        <dbReference type="Pfam" id="PF00675"/>
    </source>
</evidence>
<evidence type="ECO:0000259" key="9">
    <source>
        <dbReference type="Pfam" id="PF16187"/>
    </source>
</evidence>
<dbReference type="GO" id="GO:0004222">
    <property type="term" value="F:metalloendopeptidase activity"/>
    <property type="evidence" value="ECO:0007669"/>
    <property type="project" value="TreeGrafter"/>
</dbReference>
<comment type="caution">
    <text evidence="11">The sequence shown here is derived from an EMBL/GenBank/DDBJ whole genome shotgun (WGS) entry which is preliminary data.</text>
</comment>
<dbReference type="FunFam" id="3.30.830.10:FF:000005">
    <property type="entry name" value="nardilysin isoform X1"/>
    <property type="match status" value="1"/>
</dbReference>
<dbReference type="PANTHER" id="PTHR43690:SF18">
    <property type="entry name" value="INSULIN-DEGRADING ENZYME-RELATED"/>
    <property type="match status" value="1"/>
</dbReference>
<dbReference type="AlphaFoldDB" id="A0AA39X4J4"/>
<evidence type="ECO:0000259" key="8">
    <source>
        <dbReference type="Pfam" id="PF05193"/>
    </source>
</evidence>
<dbReference type="InterPro" id="IPR054734">
    <property type="entry name" value="PqqF-like_C_4"/>
</dbReference>
<dbReference type="FunFam" id="3.30.830.10:FF:000004">
    <property type="entry name" value="Putative insulin-degrading enzyme"/>
    <property type="match status" value="1"/>
</dbReference>
<evidence type="ECO:0000313" key="11">
    <source>
        <dbReference type="EMBL" id="KAK0627174.1"/>
    </source>
</evidence>
<feature type="domain" description="Peptidase M16 middle/third" evidence="9">
    <location>
        <begin position="401"/>
        <end position="601"/>
    </location>
</feature>
<accession>A0AA39X4J4</accession>
<organism evidence="11 12">
    <name type="scientific">Immersiella caudata</name>
    <dbReference type="NCBI Taxonomy" id="314043"/>
    <lineage>
        <taxon>Eukaryota</taxon>
        <taxon>Fungi</taxon>
        <taxon>Dikarya</taxon>
        <taxon>Ascomycota</taxon>
        <taxon>Pezizomycotina</taxon>
        <taxon>Sordariomycetes</taxon>
        <taxon>Sordariomycetidae</taxon>
        <taxon>Sordariales</taxon>
        <taxon>Lasiosphaeriaceae</taxon>
        <taxon>Immersiella</taxon>
    </lineage>
</organism>
<dbReference type="GO" id="GO:0043171">
    <property type="term" value="P:peptide catabolic process"/>
    <property type="evidence" value="ECO:0007669"/>
    <property type="project" value="TreeGrafter"/>
</dbReference>
<evidence type="ECO:0000256" key="3">
    <source>
        <dbReference type="ARBA" id="ARBA00022723"/>
    </source>
</evidence>
<dbReference type="GO" id="GO:0046872">
    <property type="term" value="F:metal ion binding"/>
    <property type="evidence" value="ECO:0007669"/>
    <property type="project" value="UniProtKB-KW"/>
</dbReference>
<keyword evidence="4" id="KW-0378">Hydrolase</keyword>
<dbReference type="InterPro" id="IPR011765">
    <property type="entry name" value="Pept_M16_N"/>
</dbReference>
<feature type="domain" description="Peptidase M16 N-terminal" evidence="7">
    <location>
        <begin position="39"/>
        <end position="188"/>
    </location>
</feature>
<evidence type="ECO:0000313" key="12">
    <source>
        <dbReference type="Proteomes" id="UP001175000"/>
    </source>
</evidence>
<dbReference type="EMBL" id="JAULSU010000002">
    <property type="protein sequence ID" value="KAK0627174.1"/>
    <property type="molecule type" value="Genomic_DNA"/>
</dbReference>
<gene>
    <name evidence="11" type="ORF">B0T14DRAFT_535122</name>
</gene>
<keyword evidence="12" id="KW-1185">Reference proteome</keyword>
<dbReference type="InterPro" id="IPR050626">
    <property type="entry name" value="Peptidase_M16"/>
</dbReference>
<dbReference type="InterPro" id="IPR007863">
    <property type="entry name" value="Peptidase_M16_C"/>
</dbReference>
<evidence type="ECO:0000256" key="5">
    <source>
        <dbReference type="ARBA" id="ARBA00022833"/>
    </source>
</evidence>
<dbReference type="Gene3D" id="3.30.830.10">
    <property type="entry name" value="Metalloenzyme, LuxS/M16 peptidase-like"/>
    <property type="match status" value="4"/>
</dbReference>
<name>A0AA39X4J4_9PEZI</name>
<keyword evidence="3" id="KW-0479">Metal-binding</keyword>
<dbReference type="PANTHER" id="PTHR43690">
    <property type="entry name" value="NARDILYSIN"/>
    <property type="match status" value="1"/>
</dbReference>
<comment type="similarity">
    <text evidence="1">Belongs to the peptidase M16 family.</text>
</comment>
<proteinExistence type="inferred from homology"/>
<evidence type="ECO:0000256" key="6">
    <source>
        <dbReference type="ARBA" id="ARBA00023049"/>
    </source>
</evidence>
<evidence type="ECO:0000256" key="2">
    <source>
        <dbReference type="ARBA" id="ARBA00022670"/>
    </source>
</evidence>
<evidence type="ECO:0000256" key="1">
    <source>
        <dbReference type="ARBA" id="ARBA00007261"/>
    </source>
</evidence>
<keyword evidence="6" id="KW-0482">Metalloprotease</keyword>
<dbReference type="InterPro" id="IPR011249">
    <property type="entry name" value="Metalloenz_LuxS/M16"/>
</dbReference>
<dbReference type="SUPFAM" id="SSF63411">
    <property type="entry name" value="LuxS/MPP-like metallohydrolase"/>
    <property type="match status" value="4"/>
</dbReference>
<reference evidence="11" key="1">
    <citation type="submission" date="2023-06" db="EMBL/GenBank/DDBJ databases">
        <title>Genome-scale phylogeny and comparative genomics of the fungal order Sordariales.</title>
        <authorList>
            <consortium name="Lawrence Berkeley National Laboratory"/>
            <person name="Hensen N."/>
            <person name="Bonometti L."/>
            <person name="Westerberg I."/>
            <person name="Brannstrom I.O."/>
            <person name="Guillou S."/>
            <person name="Cros-Aarteil S."/>
            <person name="Calhoun S."/>
            <person name="Haridas S."/>
            <person name="Kuo A."/>
            <person name="Mondo S."/>
            <person name="Pangilinan J."/>
            <person name="Riley R."/>
            <person name="Labutti K."/>
            <person name="Andreopoulos B."/>
            <person name="Lipzen A."/>
            <person name="Chen C."/>
            <person name="Yanf M."/>
            <person name="Daum C."/>
            <person name="Ng V."/>
            <person name="Clum A."/>
            <person name="Steindorff A."/>
            <person name="Ohm R."/>
            <person name="Martin F."/>
            <person name="Silar P."/>
            <person name="Natvig D."/>
            <person name="Lalanne C."/>
            <person name="Gautier V."/>
            <person name="Ament-Velasquez S.L."/>
            <person name="Kruys A."/>
            <person name="Hutchinson M.I."/>
            <person name="Powell A.J."/>
            <person name="Barry K."/>
            <person name="Miller A.N."/>
            <person name="Grigoriev I.V."/>
            <person name="Debuchy R."/>
            <person name="Gladieux P."/>
            <person name="Thoren M.H."/>
            <person name="Johannesson H."/>
        </authorList>
    </citation>
    <scope>NUCLEOTIDE SEQUENCE</scope>
    <source>
        <strain evidence="11">CBS 606.72</strain>
    </source>
</reference>
<protein>
    <submittedName>
        <fullName evidence="11">Metalloenzyme, LuxS/M16 peptidase-like protein</fullName>
    </submittedName>
</protein>
<dbReference type="Pfam" id="PF16187">
    <property type="entry name" value="Peptidase_M16_M"/>
    <property type="match status" value="1"/>
</dbReference>
<keyword evidence="5" id="KW-0862">Zinc</keyword>
<dbReference type="Pfam" id="PF00675">
    <property type="entry name" value="Peptidase_M16"/>
    <property type="match status" value="1"/>
</dbReference>
<feature type="domain" description="Peptidase M16 C-terminal" evidence="8">
    <location>
        <begin position="215"/>
        <end position="394"/>
    </location>
</feature>
<evidence type="ECO:0000259" key="10">
    <source>
        <dbReference type="Pfam" id="PF22456"/>
    </source>
</evidence>
<sequence>MSLRERAFPVAELVTDQLETSSLDHRTYLVIRLRNALEVMLVHDPNADKASAAMDVAVGTHSDKDDMPGMAHAVEHLLFMGTEKYPAENEYGQYLAAHSGVSNAYTSGTSTNFYFEVSAKPSNDEEQTAEKPSPLRGALDRFAQFFVKPLFLASTLDRELRAIDSEYKKNLQSDDWRLKQLERYMSNPEHPYGRFEIGNLETLKIQPEARGINVRDKFIEFYEENYSANLMKLCVLGREPLDVLESWVCEYFSGIKNKNLLQNRWPDQIPLPKEFLGVQCFAKPVMDFREVSITFPFLDEDELFEAQPSRYLDHLIGHEGPGSIMAYIKGQGWANSLLAGACAVCPGSPGLFRVTIRLTEEGLKNYTEVVKVVFQYIALLREAGPQQWIFNELKYMTDMDFKFKENTSPFTSQTSAIMQRPLPRKWLLSGTQRLRKFDARLIKEALGYLRPDNFRLTIVSKEIPRWEGKEKWYGTEYTLQPIPPPSMAEIQKAATSAAGDRIPELHLPHKNQFIPTTELQVEKKEVKEPAAAPRIIRNDGFVRAWYKKDDTFWVPKANLRVSCKSPIIFTSARNYVMAMICTDLVRDALEEYSYDASLAGYYDKLVVLLEKVLITMRNLEIRDDRFATIKERLTREELAAELPTIMAEALCMVELYRSLIFPPGSNYVWKKTLKDKANVNHCINYWLYLGKKGDGNVRAKLRTEEQLGYVVFFGVKDSETTCGFNFLIQSEKTAPYLETRIELFLETLFKTIQDMSETDFENNKCSSIVKRLEKPKDLKEETARHWRQIHSGYYDFGAAKRDVADIESLTKVDMIEFFSQSVHPASPRRAKLVIHFTA</sequence>
<evidence type="ECO:0000256" key="4">
    <source>
        <dbReference type="ARBA" id="ARBA00022801"/>
    </source>
</evidence>
<dbReference type="Pfam" id="PF22456">
    <property type="entry name" value="PqqF-like_C_4"/>
    <property type="match status" value="1"/>
</dbReference>
<feature type="domain" description="Coenzyme PQQ synthesis protein F-like C-terminal lobe" evidence="10">
    <location>
        <begin position="699"/>
        <end position="786"/>
    </location>
</feature>
<dbReference type="GO" id="GO:0005739">
    <property type="term" value="C:mitochondrion"/>
    <property type="evidence" value="ECO:0007669"/>
    <property type="project" value="TreeGrafter"/>
</dbReference>
<dbReference type="InterPro" id="IPR032632">
    <property type="entry name" value="Peptidase_M16_M"/>
</dbReference>
<dbReference type="Proteomes" id="UP001175000">
    <property type="component" value="Unassembled WGS sequence"/>
</dbReference>
<keyword evidence="2" id="KW-0645">Protease</keyword>